<proteinExistence type="inferred from homology"/>
<keyword evidence="2" id="KW-0812">Transmembrane</keyword>
<feature type="domain" description="Peptidase C1A papain C-terminal" evidence="3">
    <location>
        <begin position="107"/>
        <end position="360"/>
    </location>
</feature>
<dbReference type="GO" id="GO:0006508">
    <property type="term" value="P:proteolysis"/>
    <property type="evidence" value="ECO:0007669"/>
    <property type="project" value="InterPro"/>
</dbReference>
<feature type="non-terminal residue" evidence="4">
    <location>
        <position position="1"/>
    </location>
</feature>
<sequence length="475" mass="54310">FTQILAQLICEINPKLSCDIAYQKFIICYNKTTNYNNQQIFCSRLKFLQDNPSIKGHSITSMMDIVPPIMDQQLKHEAIHPLESYDMCINMLFACYVENPLQLTPKIYSSVDLREANLLTPAQDQLDCGACWAFASVAAIENSILLQTDLSDFWLNQSKNLNLSVLHFAFNAKAKSKFCNGGDFTTAATYFAQRYQTIELAENYFYDQQTIKEYNQTYFDNRGHILENKLPPEEFLLPFQIFDNQKPVVKIYHGKEKFNQTQIKQIKSYLSRGIAVVTLMFMNQDFDKFATYDGTDVLYSECPSFRFDHQVVIAGYGKLNKKDVWLIKNSHGDWWGANGFIFVEIGADSFCTEHSAFALLPKGFQDKIFDQIGDQTRGGKYQLDSDNGKLIWNVENEEEQEEEKTEPEKEEIEEEVKDKGQTVIIVSVTAGAIALVLGVIIGMYILKTKGIMKKKKAKPYKVLSDNLVDVTGFIE</sequence>
<gene>
    <name evidence="4" type="ORF">TPC1_17316</name>
</gene>
<evidence type="ECO:0000313" key="4">
    <source>
        <dbReference type="EMBL" id="JAP91149.1"/>
    </source>
</evidence>
<keyword evidence="2" id="KW-0472">Membrane</keyword>
<organism evidence="4">
    <name type="scientific">Trepomonas sp. PC1</name>
    <dbReference type="NCBI Taxonomy" id="1076344"/>
    <lineage>
        <taxon>Eukaryota</taxon>
        <taxon>Metamonada</taxon>
        <taxon>Diplomonadida</taxon>
        <taxon>Hexamitidae</taxon>
        <taxon>Hexamitinae</taxon>
        <taxon>Trepomonas</taxon>
    </lineage>
</organism>
<dbReference type="InterPro" id="IPR038765">
    <property type="entry name" value="Papain-like_cys_pep_sf"/>
</dbReference>
<keyword evidence="2" id="KW-1133">Transmembrane helix</keyword>
<dbReference type="Pfam" id="PF00112">
    <property type="entry name" value="Peptidase_C1"/>
    <property type="match status" value="1"/>
</dbReference>
<dbReference type="InterPro" id="IPR000169">
    <property type="entry name" value="Pept_cys_AS"/>
</dbReference>
<dbReference type="PANTHER" id="PTHR12411">
    <property type="entry name" value="CYSTEINE PROTEASE FAMILY C1-RELATED"/>
    <property type="match status" value="1"/>
</dbReference>
<dbReference type="InterPro" id="IPR000668">
    <property type="entry name" value="Peptidase_C1A_C"/>
</dbReference>
<name>A0A146K6K5_9EUKA</name>
<dbReference type="AlphaFoldDB" id="A0A146K6K5"/>
<evidence type="ECO:0000259" key="3">
    <source>
        <dbReference type="SMART" id="SM00645"/>
    </source>
</evidence>
<comment type="similarity">
    <text evidence="1">Belongs to the peptidase C1 family.</text>
</comment>
<evidence type="ECO:0000256" key="1">
    <source>
        <dbReference type="ARBA" id="ARBA00008455"/>
    </source>
</evidence>
<dbReference type="SMART" id="SM00645">
    <property type="entry name" value="Pept_C1"/>
    <property type="match status" value="1"/>
</dbReference>
<accession>A0A146K6K5</accession>
<dbReference type="InterPro" id="IPR013128">
    <property type="entry name" value="Peptidase_C1A"/>
</dbReference>
<feature type="transmembrane region" description="Helical" evidence="2">
    <location>
        <begin position="423"/>
        <end position="446"/>
    </location>
</feature>
<protein>
    <submittedName>
        <fullName evidence="4">Cathepsin L</fullName>
    </submittedName>
</protein>
<evidence type="ECO:0000256" key="2">
    <source>
        <dbReference type="SAM" id="Phobius"/>
    </source>
</evidence>
<dbReference type="GO" id="GO:0008234">
    <property type="term" value="F:cysteine-type peptidase activity"/>
    <property type="evidence" value="ECO:0007669"/>
    <property type="project" value="InterPro"/>
</dbReference>
<dbReference type="PROSITE" id="PS00139">
    <property type="entry name" value="THIOL_PROTEASE_CYS"/>
    <property type="match status" value="1"/>
</dbReference>
<dbReference type="EMBL" id="GDID01005457">
    <property type="protein sequence ID" value="JAP91149.1"/>
    <property type="molecule type" value="Transcribed_RNA"/>
</dbReference>
<dbReference type="SUPFAM" id="SSF54001">
    <property type="entry name" value="Cysteine proteinases"/>
    <property type="match status" value="1"/>
</dbReference>
<reference evidence="4" key="1">
    <citation type="submission" date="2015-07" db="EMBL/GenBank/DDBJ databases">
        <title>Adaptation to a free-living lifestyle via gene acquisitions in the diplomonad Trepomonas sp. PC1.</title>
        <authorList>
            <person name="Xu F."/>
            <person name="Jerlstrom-Hultqvist J."/>
            <person name="Kolisko M."/>
            <person name="Simpson A.G.B."/>
            <person name="Roger A.J."/>
            <person name="Svard S.G."/>
            <person name="Andersson J.O."/>
        </authorList>
    </citation>
    <scope>NUCLEOTIDE SEQUENCE</scope>
    <source>
        <strain evidence="4">PC1</strain>
    </source>
</reference>
<dbReference type="Gene3D" id="3.90.70.10">
    <property type="entry name" value="Cysteine proteinases"/>
    <property type="match status" value="1"/>
</dbReference>
<dbReference type="PRINTS" id="PR00705">
    <property type="entry name" value="PAPAIN"/>
</dbReference>